<dbReference type="PANTHER" id="PTHR22966:SF63">
    <property type="entry name" value="CYSTEINE DIOXYGENASE"/>
    <property type="match status" value="1"/>
</dbReference>
<name>A0A443NPF1_9MAGN</name>
<dbReference type="InterPro" id="IPR011051">
    <property type="entry name" value="RmlC_Cupin_sf"/>
</dbReference>
<proteinExistence type="inferred from homology"/>
<keyword evidence="5" id="KW-0560">Oxidoreductase</keyword>
<dbReference type="EMBL" id="QPKB01000003">
    <property type="protein sequence ID" value="RWR80402.1"/>
    <property type="molecule type" value="Genomic_DNA"/>
</dbReference>
<evidence type="ECO:0000256" key="7">
    <source>
        <dbReference type="ARBA" id="ARBA00024284"/>
    </source>
</evidence>
<evidence type="ECO:0000256" key="2">
    <source>
        <dbReference type="ARBA" id="ARBA00006622"/>
    </source>
</evidence>
<dbReference type="GO" id="GO:0017172">
    <property type="term" value="F:cysteine dioxygenase activity"/>
    <property type="evidence" value="ECO:0007669"/>
    <property type="project" value="UniProtKB-EC"/>
</dbReference>
<organism evidence="8 9">
    <name type="scientific">Cinnamomum micranthum f. kanehirae</name>
    <dbReference type="NCBI Taxonomy" id="337451"/>
    <lineage>
        <taxon>Eukaryota</taxon>
        <taxon>Viridiplantae</taxon>
        <taxon>Streptophyta</taxon>
        <taxon>Embryophyta</taxon>
        <taxon>Tracheophyta</taxon>
        <taxon>Spermatophyta</taxon>
        <taxon>Magnoliopsida</taxon>
        <taxon>Magnoliidae</taxon>
        <taxon>Laurales</taxon>
        <taxon>Lauraceae</taxon>
        <taxon>Cinnamomum</taxon>
    </lineage>
</organism>
<dbReference type="InterPro" id="IPR014710">
    <property type="entry name" value="RmlC-like_jellyroll"/>
</dbReference>
<comment type="caution">
    <text evidence="8">The sequence shown here is derived from an EMBL/GenBank/DDBJ whole genome shotgun (WGS) entry which is preliminary data.</text>
</comment>
<dbReference type="GO" id="GO:0070483">
    <property type="term" value="P:detection of hypoxia"/>
    <property type="evidence" value="ECO:0007669"/>
    <property type="project" value="UniProtKB-ARBA"/>
</dbReference>
<evidence type="ECO:0000256" key="1">
    <source>
        <dbReference type="ARBA" id="ARBA00001954"/>
    </source>
</evidence>
<evidence type="ECO:0000256" key="3">
    <source>
        <dbReference type="ARBA" id="ARBA00013133"/>
    </source>
</evidence>
<dbReference type="AlphaFoldDB" id="A0A443NPF1"/>
<comment type="catalytic activity">
    <reaction evidence="7">
        <text>L-cysteine + O2 = 3-sulfino-L-alanine + H(+)</text>
        <dbReference type="Rhea" id="RHEA:20441"/>
        <dbReference type="ChEBI" id="CHEBI:15378"/>
        <dbReference type="ChEBI" id="CHEBI:15379"/>
        <dbReference type="ChEBI" id="CHEBI:35235"/>
        <dbReference type="ChEBI" id="CHEBI:61085"/>
        <dbReference type="EC" id="1.13.11.20"/>
    </reaction>
    <physiologicalReaction direction="left-to-right" evidence="7">
        <dbReference type="Rhea" id="RHEA:20442"/>
    </physiologicalReaction>
</comment>
<evidence type="ECO:0000256" key="4">
    <source>
        <dbReference type="ARBA" id="ARBA00022723"/>
    </source>
</evidence>
<dbReference type="Proteomes" id="UP000283530">
    <property type="component" value="Unassembled WGS sequence"/>
</dbReference>
<protein>
    <recommendedName>
        <fullName evidence="3">cysteine dioxygenase</fullName>
        <ecNumber evidence="3">1.13.11.20</ecNumber>
    </recommendedName>
</protein>
<dbReference type="SUPFAM" id="SSF51182">
    <property type="entry name" value="RmlC-like cupins"/>
    <property type="match status" value="1"/>
</dbReference>
<keyword evidence="9" id="KW-1185">Reference proteome</keyword>
<dbReference type="PANTHER" id="PTHR22966">
    <property type="entry name" value="2-AMINOETHANETHIOL DIOXYGENASE"/>
    <property type="match status" value="1"/>
</dbReference>
<comment type="similarity">
    <text evidence="2">Belongs to the cysteine dioxygenase family.</text>
</comment>
<dbReference type="GO" id="GO:0046872">
    <property type="term" value="F:metal ion binding"/>
    <property type="evidence" value="ECO:0007669"/>
    <property type="project" value="UniProtKB-KW"/>
</dbReference>
<dbReference type="STRING" id="337451.A0A443NPF1"/>
<dbReference type="CDD" id="cd20289">
    <property type="entry name" value="cupin_ADO"/>
    <property type="match status" value="1"/>
</dbReference>
<keyword evidence="6" id="KW-0408">Iron</keyword>
<accession>A0A443NPF1</accession>
<sequence>MLETVSNFLGVHLCELSGYHPLDERFELLHLRAVDLSLSIYSLFGKSLALFPVFVLMMKTESSFVGKKRDALGHEEKMIRKKCCKRPTKHRSPSTIVQQLYDTCREVFKGSGTVPTPCDVEKMKLVLDKMKAEDFWVSEKLPFLNSDNASDGAPRITYATIYQSENFSLCIFFLPPKAVIPLHNHPGMTVFSKLLLGQMHIKAYDWVDPSTSDDLVPSSEPRLARLEVDSNFTTQSDAAILYPTAGGNIHSFTALTPCAVLDVMGPPYSKDEDRDCTYYKEFPYSSSESATEVKDDCSYGLLKAIDMPKELKMKPVEYMGPQFVETC</sequence>
<gene>
    <name evidence="8" type="ORF">CKAN_00903700</name>
</gene>
<evidence type="ECO:0000256" key="6">
    <source>
        <dbReference type="ARBA" id="ARBA00023004"/>
    </source>
</evidence>
<keyword evidence="4" id="KW-0479">Metal-binding</keyword>
<dbReference type="InterPro" id="IPR012864">
    <property type="entry name" value="PCO/ADO"/>
</dbReference>
<dbReference type="OrthoDB" id="271433at2759"/>
<dbReference type="Pfam" id="PF07847">
    <property type="entry name" value="PCO_ADO"/>
    <property type="match status" value="1"/>
</dbReference>
<evidence type="ECO:0000313" key="9">
    <source>
        <dbReference type="Proteomes" id="UP000283530"/>
    </source>
</evidence>
<dbReference type="Gene3D" id="2.60.120.10">
    <property type="entry name" value="Jelly Rolls"/>
    <property type="match status" value="1"/>
</dbReference>
<comment type="cofactor">
    <cofactor evidence="1">
        <name>Fe(2+)</name>
        <dbReference type="ChEBI" id="CHEBI:29033"/>
    </cofactor>
</comment>
<dbReference type="EC" id="1.13.11.20" evidence="3"/>
<evidence type="ECO:0000313" key="8">
    <source>
        <dbReference type="EMBL" id="RWR80402.1"/>
    </source>
</evidence>
<evidence type="ECO:0000256" key="5">
    <source>
        <dbReference type="ARBA" id="ARBA00023002"/>
    </source>
</evidence>
<reference evidence="8 9" key="1">
    <citation type="journal article" date="2019" name="Nat. Plants">
        <title>Stout camphor tree genome fills gaps in understanding of flowering plant genome evolution.</title>
        <authorList>
            <person name="Chaw S.M."/>
            <person name="Liu Y.C."/>
            <person name="Wu Y.W."/>
            <person name="Wang H.Y."/>
            <person name="Lin C.I."/>
            <person name="Wu C.S."/>
            <person name="Ke H.M."/>
            <person name="Chang L.Y."/>
            <person name="Hsu C.Y."/>
            <person name="Yang H.T."/>
            <person name="Sudianto E."/>
            <person name="Hsu M.H."/>
            <person name="Wu K.P."/>
            <person name="Wang L.N."/>
            <person name="Leebens-Mack J.H."/>
            <person name="Tsai I.J."/>
        </authorList>
    </citation>
    <scope>NUCLEOTIDE SEQUENCE [LARGE SCALE GENOMIC DNA]</scope>
    <source>
        <strain evidence="9">cv. Chaw 1501</strain>
        <tissue evidence="8">Young leaves</tissue>
    </source>
</reference>